<keyword evidence="1" id="KW-0472">Membrane</keyword>
<reference evidence="2 3" key="1">
    <citation type="journal article" date="2019" name="Int. J. Syst. Evol. Microbiol.">
        <title>The Global Catalogue of Microorganisms (GCM) 10K type strain sequencing project: providing services to taxonomists for standard genome sequencing and annotation.</title>
        <authorList>
            <consortium name="The Broad Institute Genomics Platform"/>
            <consortium name="The Broad Institute Genome Sequencing Center for Infectious Disease"/>
            <person name="Wu L."/>
            <person name="Ma J."/>
        </authorList>
    </citation>
    <scope>NUCLEOTIDE SEQUENCE [LARGE SCALE GENOMIC DNA]</scope>
    <source>
        <strain evidence="2 3">CGMCC 1.12237</strain>
    </source>
</reference>
<feature type="transmembrane region" description="Helical" evidence="1">
    <location>
        <begin position="41"/>
        <end position="59"/>
    </location>
</feature>
<dbReference type="AlphaFoldDB" id="A0ABD5RDM4"/>
<name>A0ABD5RDM4_9EURY</name>
<keyword evidence="1" id="KW-1133">Transmembrane helix</keyword>
<sequence>MPGAGRSDSPTLQLVGAVVFVVALVGAALYGWSFGGSSGDLPTMIGVGVAAVAVGVTIYKRL</sequence>
<organism evidence="2 3">
    <name type="scientific">Salinirubrum litoreum</name>
    <dbReference type="NCBI Taxonomy" id="1126234"/>
    <lineage>
        <taxon>Archaea</taxon>
        <taxon>Methanobacteriati</taxon>
        <taxon>Methanobacteriota</taxon>
        <taxon>Stenosarchaea group</taxon>
        <taxon>Halobacteria</taxon>
        <taxon>Halobacteriales</taxon>
        <taxon>Haloferacaceae</taxon>
        <taxon>Salinirubrum</taxon>
    </lineage>
</organism>
<evidence type="ECO:0000313" key="2">
    <source>
        <dbReference type="EMBL" id="MFC5368149.1"/>
    </source>
</evidence>
<evidence type="ECO:0000256" key="1">
    <source>
        <dbReference type="SAM" id="Phobius"/>
    </source>
</evidence>
<protein>
    <submittedName>
        <fullName evidence="2">Multidrug transporter</fullName>
    </submittedName>
</protein>
<feature type="transmembrane region" description="Helical" evidence="1">
    <location>
        <begin position="12"/>
        <end position="35"/>
    </location>
</feature>
<keyword evidence="3" id="KW-1185">Reference proteome</keyword>
<dbReference type="EMBL" id="JBHSKX010000002">
    <property type="protein sequence ID" value="MFC5368149.1"/>
    <property type="molecule type" value="Genomic_DNA"/>
</dbReference>
<gene>
    <name evidence="2" type="ORF">ACFPJ5_14530</name>
</gene>
<dbReference type="RefSeq" id="WP_227230382.1">
    <property type="nucleotide sequence ID" value="NZ_JAJCVJ010000002.1"/>
</dbReference>
<dbReference type="Proteomes" id="UP001596201">
    <property type="component" value="Unassembled WGS sequence"/>
</dbReference>
<accession>A0ABD5RDM4</accession>
<keyword evidence="1" id="KW-0812">Transmembrane</keyword>
<comment type="caution">
    <text evidence="2">The sequence shown here is derived from an EMBL/GenBank/DDBJ whole genome shotgun (WGS) entry which is preliminary data.</text>
</comment>
<evidence type="ECO:0000313" key="3">
    <source>
        <dbReference type="Proteomes" id="UP001596201"/>
    </source>
</evidence>
<proteinExistence type="predicted"/>